<evidence type="ECO:0000313" key="5">
    <source>
        <dbReference type="Proteomes" id="UP000254118"/>
    </source>
</evidence>
<protein>
    <recommendedName>
        <fullName evidence="6">Rv2175c C-terminal domain-containing protein</fullName>
    </recommendedName>
</protein>
<gene>
    <name evidence="4" type="ORF">NCTC7915_01256</name>
</gene>
<evidence type="ECO:0000259" key="2">
    <source>
        <dbReference type="Pfam" id="PF18367"/>
    </source>
</evidence>
<comment type="caution">
    <text evidence="4">The sequence shown here is derived from an EMBL/GenBank/DDBJ whole genome shotgun (WGS) entry which is preliminary data.</text>
</comment>
<feature type="domain" description="DNA-binding protein Rv2175c wHTH" evidence="3">
    <location>
        <begin position="44"/>
        <end position="89"/>
    </location>
</feature>
<dbReference type="Pfam" id="PF18367">
    <property type="entry name" value="Rv2175c_C"/>
    <property type="match status" value="1"/>
</dbReference>
<dbReference type="EMBL" id="UFYA01000001">
    <property type="protein sequence ID" value="STD09898.1"/>
    <property type="molecule type" value="Genomic_DNA"/>
</dbReference>
<evidence type="ECO:0000259" key="3">
    <source>
        <dbReference type="Pfam" id="PF21531"/>
    </source>
</evidence>
<dbReference type="Pfam" id="PF21531">
    <property type="entry name" value="Rv2175c_wHTH"/>
    <property type="match status" value="1"/>
</dbReference>
<dbReference type="AlphaFoldDB" id="A0AA46H0M0"/>
<accession>A0AA46H0M0</accession>
<feature type="region of interest" description="Disordered" evidence="1">
    <location>
        <begin position="1"/>
        <end position="35"/>
    </location>
</feature>
<organism evidence="4 5">
    <name type="scientific">Dermatophilus congolensis</name>
    <dbReference type="NCBI Taxonomy" id="1863"/>
    <lineage>
        <taxon>Bacteria</taxon>
        <taxon>Bacillati</taxon>
        <taxon>Actinomycetota</taxon>
        <taxon>Actinomycetes</taxon>
        <taxon>Micrococcales</taxon>
        <taxon>Dermatophilaceae</taxon>
        <taxon>Dermatophilus</taxon>
    </lineage>
</organism>
<evidence type="ECO:0000256" key="1">
    <source>
        <dbReference type="SAM" id="MobiDB-lite"/>
    </source>
</evidence>
<feature type="domain" description="Rv2175c C-terminal" evidence="2">
    <location>
        <begin position="97"/>
        <end position="149"/>
    </location>
</feature>
<dbReference type="InterPro" id="IPR048576">
    <property type="entry name" value="Rv2175c_wHTH"/>
</dbReference>
<dbReference type="InterPro" id="IPR041098">
    <property type="entry name" value="Rv2175c_C"/>
</dbReference>
<feature type="compositionally biased region" description="Low complexity" evidence="1">
    <location>
        <begin position="17"/>
        <end position="28"/>
    </location>
</feature>
<dbReference type="Proteomes" id="UP000254118">
    <property type="component" value="Unassembled WGS sequence"/>
</dbReference>
<name>A0AA46H0M0_9MICO</name>
<sequence>MSVGGSLDLVNDELNVSSQPQDSTPQPSDEQKRRAAALEELVDAWVSIPELAEMQGLRLNDVRRQLKDGDLVGIRRTESNAVYVPARFLVDNAPAPRLKGTVTVLRDGGMSDEELLEWLFTPDATLPGGGSAMDAFDAGFVTEVRRRAMESAL</sequence>
<dbReference type="GO" id="GO:0003677">
    <property type="term" value="F:DNA binding"/>
    <property type="evidence" value="ECO:0007669"/>
    <property type="project" value="InterPro"/>
</dbReference>
<evidence type="ECO:0008006" key="6">
    <source>
        <dbReference type="Google" id="ProtNLM"/>
    </source>
</evidence>
<reference evidence="4 5" key="1">
    <citation type="submission" date="2018-06" db="EMBL/GenBank/DDBJ databases">
        <authorList>
            <consortium name="Pathogen Informatics"/>
            <person name="Doyle S."/>
        </authorList>
    </citation>
    <scope>NUCLEOTIDE SEQUENCE [LARGE SCALE GENOMIC DNA]</scope>
    <source>
        <strain evidence="4 5">NCTC7915</strain>
    </source>
</reference>
<evidence type="ECO:0000313" key="4">
    <source>
        <dbReference type="EMBL" id="STD09898.1"/>
    </source>
</evidence>
<proteinExistence type="predicted"/>